<dbReference type="Proteomes" id="UP000295416">
    <property type="component" value="Unassembled WGS sequence"/>
</dbReference>
<evidence type="ECO:0000313" key="2">
    <source>
        <dbReference type="EMBL" id="TCP20969.1"/>
    </source>
</evidence>
<reference evidence="2 3" key="1">
    <citation type="submission" date="2019-03" db="EMBL/GenBank/DDBJ databases">
        <title>Genomic Encyclopedia of Type Strains, Phase IV (KMG-IV): sequencing the most valuable type-strain genomes for metagenomic binning, comparative biology and taxonomic classification.</title>
        <authorList>
            <person name="Goeker M."/>
        </authorList>
    </citation>
    <scope>NUCLEOTIDE SEQUENCE [LARGE SCALE GENOMIC DNA]</scope>
    <source>
        <strain evidence="2 3">DSM 19377</strain>
    </source>
</reference>
<comment type="caution">
    <text evidence="2">The sequence shown here is derived from an EMBL/GenBank/DDBJ whole genome shotgun (WGS) entry which is preliminary data.</text>
</comment>
<dbReference type="EMBL" id="SLXK01000047">
    <property type="protein sequence ID" value="TCP20969.1"/>
    <property type="molecule type" value="Genomic_DNA"/>
</dbReference>
<gene>
    <name evidence="2" type="ORF">EV207_14720</name>
</gene>
<proteinExistence type="predicted"/>
<protein>
    <submittedName>
        <fullName evidence="2">Uncharacterized protein</fullName>
    </submittedName>
</protein>
<name>A0A4R2NHM2_9BACL</name>
<keyword evidence="3" id="KW-1185">Reference proteome</keyword>
<organism evidence="2 3">
    <name type="scientific">Scopulibacillus darangshiensis</name>
    <dbReference type="NCBI Taxonomy" id="442528"/>
    <lineage>
        <taxon>Bacteria</taxon>
        <taxon>Bacillati</taxon>
        <taxon>Bacillota</taxon>
        <taxon>Bacilli</taxon>
        <taxon>Bacillales</taxon>
        <taxon>Sporolactobacillaceae</taxon>
        <taxon>Scopulibacillus</taxon>
    </lineage>
</organism>
<evidence type="ECO:0000313" key="3">
    <source>
        <dbReference type="Proteomes" id="UP000295416"/>
    </source>
</evidence>
<feature type="region of interest" description="Disordered" evidence="1">
    <location>
        <begin position="1"/>
        <end position="61"/>
    </location>
</feature>
<dbReference type="AlphaFoldDB" id="A0A4R2NHM2"/>
<accession>A0A4R2NHM2</accession>
<sequence length="61" mass="6776">MDKWKRRRNRDKEAEGPTVAPGIDDDKELSADASQEEIEAGDFTRVTKLSDGDVAPGDDRD</sequence>
<dbReference type="OrthoDB" id="2382345at2"/>
<dbReference type="RefSeq" id="WP_132747916.1">
    <property type="nucleotide sequence ID" value="NZ_SLXK01000047.1"/>
</dbReference>
<evidence type="ECO:0000256" key="1">
    <source>
        <dbReference type="SAM" id="MobiDB-lite"/>
    </source>
</evidence>